<feature type="transmembrane region" description="Helical" evidence="6">
    <location>
        <begin position="264"/>
        <end position="284"/>
    </location>
</feature>
<dbReference type="OrthoDB" id="528577at2"/>
<feature type="transmembrane region" description="Helical" evidence="6">
    <location>
        <begin position="90"/>
        <end position="109"/>
    </location>
</feature>
<dbReference type="InterPro" id="IPR000620">
    <property type="entry name" value="EamA_dom"/>
</dbReference>
<evidence type="ECO:0000313" key="9">
    <source>
        <dbReference type="Proteomes" id="UP000177870"/>
    </source>
</evidence>
<protein>
    <submittedName>
        <fullName evidence="8">Permease</fullName>
    </submittedName>
</protein>
<dbReference type="PANTHER" id="PTHR32322">
    <property type="entry name" value="INNER MEMBRANE TRANSPORTER"/>
    <property type="match status" value="1"/>
</dbReference>
<feature type="transmembrane region" description="Helical" evidence="6">
    <location>
        <begin position="121"/>
        <end position="138"/>
    </location>
</feature>
<feature type="transmembrane region" description="Helical" evidence="6">
    <location>
        <begin position="20"/>
        <end position="41"/>
    </location>
</feature>
<keyword evidence="4 6" id="KW-1133">Transmembrane helix</keyword>
<dbReference type="InterPro" id="IPR050638">
    <property type="entry name" value="AA-Vitamin_Transporters"/>
</dbReference>
<comment type="subcellular location">
    <subcellularLocation>
        <location evidence="1">Membrane</location>
        <topology evidence="1">Multi-pass membrane protein</topology>
    </subcellularLocation>
</comment>
<evidence type="ECO:0000256" key="4">
    <source>
        <dbReference type="ARBA" id="ARBA00022989"/>
    </source>
</evidence>
<dbReference type="InterPro" id="IPR037185">
    <property type="entry name" value="EmrE-like"/>
</dbReference>
<evidence type="ECO:0000256" key="3">
    <source>
        <dbReference type="ARBA" id="ARBA00022692"/>
    </source>
</evidence>
<keyword evidence="3 6" id="KW-0812">Transmembrane</keyword>
<feature type="domain" description="EamA" evidence="7">
    <location>
        <begin position="173"/>
        <end position="306"/>
    </location>
</feature>
<dbReference type="KEGG" id="mpro:BJP34_01870"/>
<dbReference type="Proteomes" id="UP000177870">
    <property type="component" value="Chromosome"/>
</dbReference>
<feature type="transmembrane region" description="Helical" evidence="6">
    <location>
        <begin position="53"/>
        <end position="70"/>
    </location>
</feature>
<dbReference type="EMBL" id="CP017599">
    <property type="protein sequence ID" value="AOW98358.1"/>
    <property type="molecule type" value="Genomic_DNA"/>
</dbReference>
<gene>
    <name evidence="8" type="ORF">BJP34_01870</name>
</gene>
<proteinExistence type="inferred from homology"/>
<evidence type="ECO:0000256" key="2">
    <source>
        <dbReference type="ARBA" id="ARBA00007362"/>
    </source>
</evidence>
<feature type="transmembrane region" description="Helical" evidence="6">
    <location>
        <begin position="145"/>
        <end position="166"/>
    </location>
</feature>
<evidence type="ECO:0000256" key="5">
    <source>
        <dbReference type="ARBA" id="ARBA00023136"/>
    </source>
</evidence>
<comment type="similarity">
    <text evidence="2">Belongs to the EamA transporter family.</text>
</comment>
<feature type="transmembrane region" description="Helical" evidence="6">
    <location>
        <begin position="290"/>
        <end position="306"/>
    </location>
</feature>
<organism evidence="8 9">
    <name type="scientific">Moorena producens PAL-8-15-08-1</name>
    <dbReference type="NCBI Taxonomy" id="1458985"/>
    <lineage>
        <taxon>Bacteria</taxon>
        <taxon>Bacillati</taxon>
        <taxon>Cyanobacteriota</taxon>
        <taxon>Cyanophyceae</taxon>
        <taxon>Coleofasciculales</taxon>
        <taxon>Coleofasciculaceae</taxon>
        <taxon>Moorena</taxon>
    </lineage>
</organism>
<feature type="transmembrane region" description="Helical" evidence="6">
    <location>
        <begin position="172"/>
        <end position="192"/>
    </location>
</feature>
<sequence length="322" mass="35194">MKAILTEDNREQTSSELLPILLLVIALLALSITAILIRFSLQEISANATVFNRLWIATLVFGLWNGVNQVRTQTSNQKYDAQSGYKIGDILLLVGVAISHLGGRFLWTWSLTKTSVANGNVLGALTPFFATLGGWLLFKQRFDRRFLIGLALALLGATTLQIEDFIKSPNNFIGDSAALASSVFYAVNFLLLEQLRTKFSVEGILIWRCALGTLFMIPVVLIFSDQIFPISWSGWLAVISLAVVCEAVGHGLVVYSLKHFSSGFVSLVLLLDPLVAAILAWILFSESLSILNLLGFAVIIEGIYLAKTGKGADKPSINEQNT</sequence>
<accession>A0A1D8TL30</accession>
<dbReference type="Pfam" id="PF00892">
    <property type="entry name" value="EamA"/>
    <property type="match status" value="2"/>
</dbReference>
<feature type="transmembrane region" description="Helical" evidence="6">
    <location>
        <begin position="204"/>
        <end position="223"/>
    </location>
</feature>
<name>A0A1D8TL30_9CYAN</name>
<dbReference type="GO" id="GO:0016020">
    <property type="term" value="C:membrane"/>
    <property type="evidence" value="ECO:0007669"/>
    <property type="project" value="UniProtKB-SubCell"/>
</dbReference>
<dbReference type="PANTHER" id="PTHR32322:SF2">
    <property type="entry name" value="EAMA DOMAIN-CONTAINING PROTEIN"/>
    <property type="match status" value="1"/>
</dbReference>
<dbReference type="AlphaFoldDB" id="A0A1D8TL30"/>
<evidence type="ECO:0000256" key="1">
    <source>
        <dbReference type="ARBA" id="ARBA00004141"/>
    </source>
</evidence>
<dbReference type="RefSeq" id="WP_070390868.1">
    <property type="nucleotide sequence ID" value="NZ_CP017599.1"/>
</dbReference>
<dbReference type="SUPFAM" id="SSF103481">
    <property type="entry name" value="Multidrug resistance efflux transporter EmrE"/>
    <property type="match status" value="2"/>
</dbReference>
<reference evidence="9" key="1">
    <citation type="submission" date="2016-10" db="EMBL/GenBank/DDBJ databases">
        <title>Comparative genomics uncovers the prolific and rare metabolic potential of the cyanobacterial genus Moorea.</title>
        <authorList>
            <person name="Leao T."/>
            <person name="Castelao G."/>
            <person name="Korobeynikov A."/>
            <person name="Monroe E.A."/>
            <person name="Podell S."/>
            <person name="Glukhov E."/>
            <person name="Allen E."/>
            <person name="Gerwick W.H."/>
            <person name="Gerwick L."/>
        </authorList>
    </citation>
    <scope>NUCLEOTIDE SEQUENCE [LARGE SCALE GENOMIC DNA]</scope>
    <source>
        <strain evidence="9">PAL-8-15-08-1</strain>
    </source>
</reference>
<feature type="domain" description="EamA" evidence="7">
    <location>
        <begin position="19"/>
        <end position="158"/>
    </location>
</feature>
<feature type="transmembrane region" description="Helical" evidence="6">
    <location>
        <begin position="235"/>
        <end position="257"/>
    </location>
</feature>
<evidence type="ECO:0000313" key="8">
    <source>
        <dbReference type="EMBL" id="AOW98358.1"/>
    </source>
</evidence>
<keyword evidence="5 6" id="KW-0472">Membrane</keyword>
<evidence type="ECO:0000256" key="6">
    <source>
        <dbReference type="SAM" id="Phobius"/>
    </source>
</evidence>
<evidence type="ECO:0000259" key="7">
    <source>
        <dbReference type="Pfam" id="PF00892"/>
    </source>
</evidence>